<evidence type="ECO:0000313" key="2">
    <source>
        <dbReference type="EMBL" id="GGD76624.1"/>
    </source>
</evidence>
<proteinExistence type="predicted"/>
<comment type="caution">
    <text evidence="2">The sequence shown here is derived from an EMBL/GenBank/DDBJ whole genome shotgun (WGS) entry which is preliminary data.</text>
</comment>
<dbReference type="Proteomes" id="UP000629365">
    <property type="component" value="Unassembled WGS sequence"/>
</dbReference>
<accession>A0ABQ1RRS9</accession>
<name>A0ABQ1RRS9_9MICO</name>
<evidence type="ECO:0008006" key="4">
    <source>
        <dbReference type="Google" id="ProtNLM"/>
    </source>
</evidence>
<organism evidence="2 3">
    <name type="scientific">Microbacterium murale</name>
    <dbReference type="NCBI Taxonomy" id="1081040"/>
    <lineage>
        <taxon>Bacteria</taxon>
        <taxon>Bacillati</taxon>
        <taxon>Actinomycetota</taxon>
        <taxon>Actinomycetes</taxon>
        <taxon>Micrococcales</taxon>
        <taxon>Microbacteriaceae</taxon>
        <taxon>Microbacterium</taxon>
    </lineage>
</organism>
<dbReference type="EMBL" id="BMCM01000003">
    <property type="protein sequence ID" value="GGD76624.1"/>
    <property type="molecule type" value="Genomic_DNA"/>
</dbReference>
<feature type="region of interest" description="Disordered" evidence="1">
    <location>
        <begin position="1"/>
        <end position="20"/>
    </location>
</feature>
<evidence type="ECO:0000256" key="1">
    <source>
        <dbReference type="SAM" id="MobiDB-lite"/>
    </source>
</evidence>
<reference evidence="3" key="1">
    <citation type="journal article" date="2019" name="Int. J. Syst. Evol. Microbiol.">
        <title>The Global Catalogue of Microorganisms (GCM) 10K type strain sequencing project: providing services to taxonomists for standard genome sequencing and annotation.</title>
        <authorList>
            <consortium name="The Broad Institute Genomics Platform"/>
            <consortium name="The Broad Institute Genome Sequencing Center for Infectious Disease"/>
            <person name="Wu L."/>
            <person name="Ma J."/>
        </authorList>
    </citation>
    <scope>NUCLEOTIDE SEQUENCE [LARGE SCALE GENOMIC DNA]</scope>
    <source>
        <strain evidence="3">CCM 7640</strain>
    </source>
</reference>
<evidence type="ECO:0000313" key="3">
    <source>
        <dbReference type="Proteomes" id="UP000629365"/>
    </source>
</evidence>
<protein>
    <recommendedName>
        <fullName evidence="4">AraC family transcriptional regulator</fullName>
    </recommendedName>
</protein>
<keyword evidence="3" id="KW-1185">Reference proteome</keyword>
<sequence>MSLSTDLRSDPEPPSGQPPSEATLQRLGQAIAHVGGDSEYLADALADFLFVQRPFVPNALAQHDANYLVESGAFTPDELADAMRIVERGSLQLGAALNFLSNLHATRSLGDIMGFLNLASEAVTQAVQGGRLYAVVISGQVRFPDWQFSLESPGRLLPHLPEVIEALAGWDARSISGFMATPQSGLVAEGRQTPVEWLRRGLDVTAIRKIVEEREWR</sequence>
<dbReference type="RefSeq" id="WP_188436400.1">
    <property type="nucleotide sequence ID" value="NZ_BMCM01000003.1"/>
</dbReference>
<gene>
    <name evidence="2" type="ORF">GCM10007269_19470</name>
</gene>